<keyword evidence="2" id="KW-0575">Peroxidase</keyword>
<dbReference type="OrthoDB" id="407298at2759"/>
<protein>
    <recommendedName>
        <fullName evidence="8">Heme haloperoxidase family profile domain-containing protein</fullName>
    </recommendedName>
</protein>
<reference evidence="9 10" key="1">
    <citation type="journal article" date="2020" name="ISME J.">
        <title>Uncovering the hidden diversity of litter-decomposition mechanisms in mushroom-forming fungi.</title>
        <authorList>
            <person name="Floudas D."/>
            <person name="Bentzer J."/>
            <person name="Ahren D."/>
            <person name="Johansson T."/>
            <person name="Persson P."/>
            <person name="Tunlid A."/>
        </authorList>
    </citation>
    <scope>NUCLEOTIDE SEQUENCE [LARGE SCALE GENOMIC DNA]</scope>
    <source>
        <strain evidence="9 10">CBS 661.87</strain>
    </source>
</reference>
<keyword evidence="4" id="KW-0479">Metal-binding</keyword>
<dbReference type="GO" id="GO:0004601">
    <property type="term" value="F:peroxidase activity"/>
    <property type="evidence" value="ECO:0007669"/>
    <property type="project" value="UniProtKB-KW"/>
</dbReference>
<comment type="cofactor">
    <cofactor evidence="1">
        <name>heme b</name>
        <dbReference type="ChEBI" id="CHEBI:60344"/>
    </cofactor>
</comment>
<keyword evidence="6" id="KW-0408">Iron</keyword>
<keyword evidence="10" id="KW-1185">Reference proteome</keyword>
<keyword evidence="3" id="KW-0349">Heme</keyword>
<evidence type="ECO:0000313" key="10">
    <source>
        <dbReference type="Proteomes" id="UP000565441"/>
    </source>
</evidence>
<dbReference type="PANTHER" id="PTHR33577:SF9">
    <property type="entry name" value="PEROXIDASE STCC"/>
    <property type="match status" value="1"/>
</dbReference>
<comment type="similarity">
    <text evidence="7">Belongs to the chloroperoxidase family.</text>
</comment>
<dbReference type="EMBL" id="JAACJP010000030">
    <property type="protein sequence ID" value="KAF5376148.1"/>
    <property type="molecule type" value="Genomic_DNA"/>
</dbReference>
<dbReference type="PANTHER" id="PTHR33577">
    <property type="entry name" value="STERIGMATOCYSTIN BIOSYNTHESIS PEROXIDASE STCC-RELATED"/>
    <property type="match status" value="1"/>
</dbReference>
<evidence type="ECO:0000256" key="2">
    <source>
        <dbReference type="ARBA" id="ARBA00022559"/>
    </source>
</evidence>
<dbReference type="InterPro" id="IPR000028">
    <property type="entry name" value="Chloroperoxidase"/>
</dbReference>
<evidence type="ECO:0000259" key="8">
    <source>
        <dbReference type="PROSITE" id="PS51405"/>
    </source>
</evidence>
<organism evidence="9 10">
    <name type="scientific">Tricholomella constricta</name>
    <dbReference type="NCBI Taxonomy" id="117010"/>
    <lineage>
        <taxon>Eukaryota</taxon>
        <taxon>Fungi</taxon>
        <taxon>Dikarya</taxon>
        <taxon>Basidiomycota</taxon>
        <taxon>Agaricomycotina</taxon>
        <taxon>Agaricomycetes</taxon>
        <taxon>Agaricomycetidae</taxon>
        <taxon>Agaricales</taxon>
        <taxon>Tricholomatineae</taxon>
        <taxon>Lyophyllaceae</taxon>
        <taxon>Tricholomella</taxon>
    </lineage>
</organism>
<dbReference type="AlphaFoldDB" id="A0A8H5M0B4"/>
<gene>
    <name evidence="9" type="ORF">D9615_007652</name>
</gene>
<dbReference type="PROSITE" id="PS51405">
    <property type="entry name" value="HEME_HALOPEROXIDASE"/>
    <property type="match status" value="1"/>
</dbReference>
<dbReference type="Proteomes" id="UP000565441">
    <property type="component" value="Unassembled WGS sequence"/>
</dbReference>
<evidence type="ECO:0000256" key="1">
    <source>
        <dbReference type="ARBA" id="ARBA00001970"/>
    </source>
</evidence>
<evidence type="ECO:0000256" key="3">
    <source>
        <dbReference type="ARBA" id="ARBA00022617"/>
    </source>
</evidence>
<dbReference type="InterPro" id="IPR036851">
    <property type="entry name" value="Chloroperoxidase-like_sf"/>
</dbReference>
<evidence type="ECO:0000256" key="7">
    <source>
        <dbReference type="ARBA" id="ARBA00025795"/>
    </source>
</evidence>
<name>A0A8H5M0B4_9AGAR</name>
<dbReference type="SUPFAM" id="SSF47571">
    <property type="entry name" value="Cloroperoxidase"/>
    <property type="match status" value="1"/>
</dbReference>
<dbReference type="GO" id="GO:0046872">
    <property type="term" value="F:metal ion binding"/>
    <property type="evidence" value="ECO:0007669"/>
    <property type="project" value="UniProtKB-KW"/>
</dbReference>
<evidence type="ECO:0000256" key="5">
    <source>
        <dbReference type="ARBA" id="ARBA00023002"/>
    </source>
</evidence>
<evidence type="ECO:0000313" key="9">
    <source>
        <dbReference type="EMBL" id="KAF5376148.1"/>
    </source>
</evidence>
<dbReference type="Gene3D" id="1.10.489.10">
    <property type="entry name" value="Chloroperoxidase-like"/>
    <property type="match status" value="1"/>
</dbReference>
<dbReference type="Pfam" id="PF01328">
    <property type="entry name" value="Peroxidase_2"/>
    <property type="match status" value="1"/>
</dbReference>
<comment type="caution">
    <text evidence="9">The sequence shown here is derived from an EMBL/GenBank/DDBJ whole genome shotgun (WGS) entry which is preliminary data.</text>
</comment>
<proteinExistence type="inferred from homology"/>
<sequence length="301" mass="32406">MLFSSPSSPLYAPFAFIPPNPRASRSPCPALNALANHGYIPRSGTRIPFWTLLSAVQHVYNLSFPLALLLTTFGYLTSGTLSFPTPHAPHKEEQVNPSLMTAITDFLPWPTWTLNLTSLCAQGPFKIAHDASLVHPDYTASTAPNPVLLAQFLSLAHHEPSNPISSPLYPGSSLSPLQLPTMNFIITTTVAAAEDGLTLADLGRLHAARAAALPPAHALNRLHEQVALGECGLAWCVMRSHHKGEDAERGVIPLAALEQWFGEERLPEGWWDVGGGRPVKPVGLREAGARAKEVGLFMVGS</sequence>
<keyword evidence="5" id="KW-0560">Oxidoreductase</keyword>
<feature type="domain" description="Heme haloperoxidase family profile" evidence="8">
    <location>
        <begin position="12"/>
        <end position="289"/>
    </location>
</feature>
<evidence type="ECO:0000256" key="4">
    <source>
        <dbReference type="ARBA" id="ARBA00022723"/>
    </source>
</evidence>
<accession>A0A8H5M0B4</accession>
<evidence type="ECO:0000256" key="6">
    <source>
        <dbReference type="ARBA" id="ARBA00023004"/>
    </source>
</evidence>